<dbReference type="Proteomes" id="UP000663832">
    <property type="component" value="Unassembled WGS sequence"/>
</dbReference>
<dbReference type="Proteomes" id="UP000663877">
    <property type="component" value="Unassembled WGS sequence"/>
</dbReference>
<dbReference type="InterPro" id="IPR042469">
    <property type="entry name" value="HECTD3"/>
</dbReference>
<evidence type="ECO:0000259" key="3">
    <source>
        <dbReference type="PROSITE" id="PS50188"/>
    </source>
</evidence>
<dbReference type="Pfam" id="PF00622">
    <property type="entry name" value="SPRY"/>
    <property type="match status" value="1"/>
</dbReference>
<dbReference type="Gene3D" id="3.90.1750.10">
    <property type="entry name" value="Hect, E3 ligase catalytic domains"/>
    <property type="match status" value="1"/>
</dbReference>
<dbReference type="InterPro" id="IPR001870">
    <property type="entry name" value="B30.2/SPRY"/>
</dbReference>
<feature type="domain" description="HECT" evidence="4">
    <location>
        <begin position="2737"/>
        <end position="3093"/>
    </location>
</feature>
<organism evidence="6 8">
    <name type="scientific">Adineta steineri</name>
    <dbReference type="NCBI Taxonomy" id="433720"/>
    <lineage>
        <taxon>Eukaryota</taxon>
        <taxon>Metazoa</taxon>
        <taxon>Spiralia</taxon>
        <taxon>Gnathifera</taxon>
        <taxon>Rotifera</taxon>
        <taxon>Eurotatoria</taxon>
        <taxon>Bdelloidea</taxon>
        <taxon>Adinetida</taxon>
        <taxon>Adinetidae</taxon>
        <taxon>Adineta</taxon>
    </lineage>
</organism>
<dbReference type="PROSITE" id="PS50188">
    <property type="entry name" value="B302_SPRY"/>
    <property type="match status" value="1"/>
</dbReference>
<dbReference type="InterPro" id="IPR003877">
    <property type="entry name" value="SPRY_dom"/>
</dbReference>
<evidence type="ECO:0000313" key="7">
    <source>
        <dbReference type="Proteomes" id="UP000663832"/>
    </source>
</evidence>
<dbReference type="Gene3D" id="3.30.2160.10">
    <property type="entry name" value="Hect, E3 ligase catalytic domain"/>
    <property type="match status" value="1"/>
</dbReference>
<dbReference type="Pfam" id="PF00632">
    <property type="entry name" value="HECT"/>
    <property type="match status" value="1"/>
</dbReference>
<dbReference type="OrthoDB" id="8068875at2759"/>
<dbReference type="Gene3D" id="2.60.120.920">
    <property type="match status" value="1"/>
</dbReference>
<protein>
    <submittedName>
        <fullName evidence="6">Uncharacterized protein</fullName>
    </submittedName>
</protein>
<dbReference type="InterPro" id="IPR043136">
    <property type="entry name" value="B30.2/SPRY_sf"/>
</dbReference>
<dbReference type="GO" id="GO:0004842">
    <property type="term" value="F:ubiquitin-protein transferase activity"/>
    <property type="evidence" value="ECO:0007669"/>
    <property type="project" value="InterPro"/>
</dbReference>
<dbReference type="InterPro" id="IPR013320">
    <property type="entry name" value="ConA-like_dom_sf"/>
</dbReference>
<sequence>MGQNLSIVNSQFIDLAKLDNNIGAIATTLSIDDKEQEDVNLFISRNISSDISNNRMVNIEGQLINRIHQHLLRATDIFELKNIDSKLNETFKEKILPSVITDFEEVIKEINNLLDKKQQLHESFLQNLHEKESNKIHEENDASNKHGSSLTSKLSSFISTLVDHVHVSAPERSILNILSKIPNNTVYLKDILCVLQQLIFDTDHIYDIQNICNQLNSNFEQVHHIWNEYNPSDSIISEPTTSLEDILSNSLNYLKLINVYPNDKLMKTSKKTFTGQIVACIIFAHIDFYQTIHTRYRFQSGSMKKSISFEFHSQTFKILFNIIQQITTRQMQLNLNEQFIENICLKLFTTHLKFLSAMTTDHHRNLSQNMETSSTESNDSIHWNRFMNNNELHHWFDTLLILTTDKYELNIRRQASKAIIYLIDIQSESFIDKLTLLHKYILENKNSVLIEQIAIELSTNAMLLSWIQLLVNDFKSMTTSPCWVIFNSLLNIYFNSSIMIISKMSIEKIFVRFQQLVFVQLIGKYQNKYIIANDDHRIDSLAIQYIEQIFNQELVVNDLFKSILLGLGVMTKIEFPAIRSFFMTVLPLLVEFILKNMNQKEDHVQYMYWLLGQMINTLIMGPPSDPFEMKYIDKLKSPLFAGGCEKIDQSNLLESNIAVYCQLPSINVHEETSVDEEFLMSIYNNTDQGERLISKLRLSIKDKQCVLQKSIEKQANDACAHLFAVYIKHYRRINLAKDELNREDNTKPHKSLLSIFNHANRIRIIFATTRGQGGDCQQLYEQIRMKCLFLLQSVKANHLIPIIKSSKNEESSMISTKLDKNLIFEQKCLQKRIGKESLRLLRDTFQACIRLKTFMLNKKRMLEDNQNIEDILHRTIANYVYGNSSNNDIQSESNELLRAMSCQNERAMLRLITYRFMHTFLQKLCQIEQKTNIMLLFAICLPYLRTGDVQWSYLENILAANVQWKDEIGRIYYSIVEIILSMKINEPMVVFHLLNISYTSTDIQQLHQRLFIPFISCLNVSFRENFVAFNWFRLYILQLCENFLVNDLQEIFDQQLVFIFHQLIFNELKQLSSNDIELIESQKNSFRIATFNPELGINQWLMLLLRCVQYYEHVRILCATADYINELIRIYRHSKHLTTILLSLKIIRKLLLNLPDKQDEVSKTIVTNLLDDILRTIGDNLRSFQITVDVITELIYIYRTMLSFQSPWQSMATQTIINIITTASMDNNLLAVLSILGGYIHPFCLGSIVQVYDNDQSNNEPQMAVILEIDRSYLVQYCENNQTNSVTGDQLRIELDVFPPNLLDLPITNETIGELFDVLISFIETDQSVIDPLLVLQVKRRSIGVLYRLLMSKKLLEIFMRNSNASCIARLSASALSTTHRLQPTDLRLWNKRHLEQYCLSLDRCEYLKQIIDDINVKRENETPVPIWNRFRFKTDREYIADGHQWKPMGSKDDIEKFKQGWTGNDDICIVPMPPQLTGQWIIEECGVSHRFPGRVCLISETGNASLATFIIDQLHLTKGNWYFCVRLLESHFAQIGWSTTGFNPSEIIGIGNDTYSWSYDGSQGMLYNREQALFPTSNVRWNMNDVCGCGIEIDGANTQIRYWLNGHLLGTAFAHQNSIGLTEISCDMLPNGVDTPFFPGVSLKVNDASVLSSCEFIFSPEDMYECPLPNGYKPLLLPTLIKTVTYPSSAYLISNSVQDNIYRKRNDDSTTFLRDFVNDNHLETEYIIDNHHLVLPKDSQGFLLTMNDNSSSWTISFDFQLDKILHDDIPLITLETFSISIPSSKITDETQAAITFDVDSQQIKVYINNECRIFDSPAIAQSNIYLLPTLSGKIQKLAVWNYALLDEQIRRLFNFGLSYVVTDYHRLKEYRMQANTLTFTSNQKDFIGEFLVPVNQSIEAEKNEWKYFKPIDGTDYSTIQLFGNQTYLMLDKSTNLWLDYTLILDVSVVHLPIANEQLTFVTLNSQTNICLTNDGYICLIIDGTLKIKSKPIWKLNQYVRLLISVHAQCLKIYVNGILELDISVDNDQFMIKDKYIKLFCEDHSTKNTVDDNTIRIECRSITYMNWFIDNIDEQMKSVDYSLENIVAPPYSIMSPSLISIGHDESLIKTIMKENLVKNCQSIDRIIREQQEAPLKAMMAEKLRRQRDLIGKVSPSIDREKVQNLLQISEFDTDEKIIALGEILFDRWNDIQSSNPLPDTDINLTEWLQDKSTVSAEEVDPTYQLLDLNRSIQEQTTLTDRVEEQRKKIKKSSEYNHQQIAHRQFNDSRIACEHGLISMYAHYTILTMLKVWSTDGSCLFPLEKFGDSTFIITLLKLLDYHYNYTRLHTDETIDRMSLLITSILKVETNELLKHHESISREILQNKAPLLYQLQKNFIIQSIQFLADKSLLLYDYDDESTMIDKQSMIRKPNLNFILKVINLFVKLLTDQSTISQNEIDILIPLLFPASLINQLFNLFIVSPMQQSKIIIIHLFSTLIQKSKYFNLSERSQHFLYQLSIELPPDSTSMNSRTTKTFQIAIADLIYLLDERHRHQNLLIKIDFSQFSQHNNNLLTFIDVINALTDKSKRTLFPEAFILQFTRDELEQSHCHFDTTADLQLIDFINHHALTNESFVELINSLPTDVSQNPTYYKAYPSLWHIPTTCIQIRIKCVWQLNILVENVISSVDFSLLPGESILTDKVRAVRPYVLYKTKLPLFNTTLMMTELPSQGDMITVNFDTVRASIKDDHGLNTMFNQAYEQLYDKAQVLFRRQDERLWKAQYLGMHSTDAGGPYRDSITCICSDICSERLPLFILCPNGRTNSGSNCDRWIPNVYSPDKLIPNRTKNQYRFVGQLMGMAIRQKNYLDLKFPMLLWKQLVREQITSEDIEAIDIQSFTMINEMEKTMPENDQSIDLDDVLSSILDELRFEVVSSNGSTFELVPNGQEIPVTIANFKEYCASYRNYRLNEFHRQIEFIRQGLYSIIPGYFLSLFTGSELEEAVCGKGEIDVELLKRNTNYGSAYSPDAPCIQRFWIVLGSMFTEEQKKLFLKFVWGRCTLPNRDEDFTARFTINGFDITNGPVDGALPRSHTCSFALDLPEYSSTDVMYDRLNYAITYCSSIDGDGNMNEMPDSAILIDD</sequence>
<dbReference type="EMBL" id="CAJNOI010000197">
    <property type="protein sequence ID" value="CAF1176121.1"/>
    <property type="molecule type" value="Genomic_DNA"/>
</dbReference>
<comment type="caution">
    <text evidence="6">The sequence shown here is derived from an EMBL/GenBank/DDBJ whole genome shotgun (WGS) entry which is preliminary data.</text>
</comment>
<dbReference type="InterPro" id="IPR000569">
    <property type="entry name" value="HECT_dom"/>
</dbReference>
<feature type="domain" description="B30.2/SPRY" evidence="3">
    <location>
        <begin position="1450"/>
        <end position="1664"/>
    </location>
</feature>
<gene>
    <name evidence="6" type="ORF">BJG266_LOCUS25485</name>
    <name evidence="5" type="ORF">QVE165_LOCUS14379</name>
</gene>
<evidence type="ECO:0000313" key="5">
    <source>
        <dbReference type="EMBL" id="CAF0990761.1"/>
    </source>
</evidence>
<evidence type="ECO:0000259" key="4">
    <source>
        <dbReference type="PROSITE" id="PS50237"/>
    </source>
</evidence>
<evidence type="ECO:0000256" key="2">
    <source>
        <dbReference type="PROSITE-ProRule" id="PRU00104"/>
    </source>
</evidence>
<evidence type="ECO:0000313" key="6">
    <source>
        <dbReference type="EMBL" id="CAF1176121.1"/>
    </source>
</evidence>
<accession>A0A814UKU0</accession>
<dbReference type="SUPFAM" id="SSF56204">
    <property type="entry name" value="Hect, E3 ligase catalytic domain"/>
    <property type="match status" value="1"/>
</dbReference>
<dbReference type="SUPFAM" id="SSF49899">
    <property type="entry name" value="Concanavalin A-like lectins/glucanases"/>
    <property type="match status" value="2"/>
</dbReference>
<name>A0A814UKU0_9BILA</name>
<dbReference type="Gene3D" id="3.30.2410.10">
    <property type="entry name" value="Hect, E3 ligase catalytic domain"/>
    <property type="match status" value="1"/>
</dbReference>
<dbReference type="PANTHER" id="PTHR46654">
    <property type="entry name" value="E3 UBIQUITIN-PROTEIN LIGASE HECTD3"/>
    <property type="match status" value="1"/>
</dbReference>
<proteinExistence type="predicted"/>
<evidence type="ECO:0000256" key="1">
    <source>
        <dbReference type="ARBA" id="ARBA00022786"/>
    </source>
</evidence>
<feature type="active site" description="Glycyl thioester intermediate" evidence="2">
    <location>
        <position position="3070"/>
    </location>
</feature>
<keyword evidence="1 2" id="KW-0833">Ubl conjugation pathway</keyword>
<dbReference type="EMBL" id="CAJNOM010000076">
    <property type="protein sequence ID" value="CAF0990761.1"/>
    <property type="molecule type" value="Genomic_DNA"/>
</dbReference>
<reference evidence="6" key="1">
    <citation type="submission" date="2021-02" db="EMBL/GenBank/DDBJ databases">
        <authorList>
            <person name="Nowell W R."/>
        </authorList>
    </citation>
    <scope>NUCLEOTIDE SEQUENCE</scope>
</reference>
<keyword evidence="7" id="KW-1185">Reference proteome</keyword>
<dbReference type="PROSITE" id="PS50237">
    <property type="entry name" value="HECT"/>
    <property type="match status" value="1"/>
</dbReference>
<dbReference type="InterPro" id="IPR035983">
    <property type="entry name" value="Hect_E3_ubiquitin_ligase"/>
</dbReference>
<dbReference type="CDD" id="cd11709">
    <property type="entry name" value="SPRY"/>
    <property type="match status" value="1"/>
</dbReference>
<dbReference type="SMART" id="SM00119">
    <property type="entry name" value="HECTc"/>
    <property type="match status" value="1"/>
</dbReference>
<dbReference type="PANTHER" id="PTHR46654:SF1">
    <property type="entry name" value="E3 UBIQUITIN-PROTEIN LIGASE HECTD3"/>
    <property type="match status" value="1"/>
</dbReference>
<evidence type="ECO:0000313" key="8">
    <source>
        <dbReference type="Proteomes" id="UP000663877"/>
    </source>
</evidence>